<keyword evidence="1" id="KW-0812">Transmembrane</keyword>
<protein>
    <submittedName>
        <fullName evidence="2">Uncharacterized protein</fullName>
    </submittedName>
</protein>
<sequence length="128" mass="14294">MHAQASYRKGGDESRQVDGRVTQLWKYFFRPGVGTTDRLGIAIPIGQELDQRTADERFEARQEAARNAVNIDDQERQRRIVFGGALLVVTGFFVKYLVEKHAGPLERLEVLPLFFLGAAEMASGISGL</sequence>
<dbReference type="AlphaFoldDB" id="A0AAW1P9C8"/>
<comment type="caution">
    <text evidence="2">The sequence shown here is derived from an EMBL/GenBank/DDBJ whole genome shotgun (WGS) entry which is preliminary data.</text>
</comment>
<reference evidence="2 3" key="1">
    <citation type="journal article" date="2024" name="Nat. Commun.">
        <title>Phylogenomics reveals the evolutionary origins of lichenization in chlorophyte algae.</title>
        <authorList>
            <person name="Puginier C."/>
            <person name="Libourel C."/>
            <person name="Otte J."/>
            <person name="Skaloud P."/>
            <person name="Haon M."/>
            <person name="Grisel S."/>
            <person name="Petersen M."/>
            <person name="Berrin J.G."/>
            <person name="Delaux P.M."/>
            <person name="Dal Grande F."/>
            <person name="Keller J."/>
        </authorList>
    </citation>
    <scope>NUCLEOTIDE SEQUENCE [LARGE SCALE GENOMIC DNA]</scope>
    <source>
        <strain evidence="2 3">SAG 2043</strain>
    </source>
</reference>
<organism evidence="2 3">
    <name type="scientific">[Myrmecia] bisecta</name>
    <dbReference type="NCBI Taxonomy" id="41462"/>
    <lineage>
        <taxon>Eukaryota</taxon>
        <taxon>Viridiplantae</taxon>
        <taxon>Chlorophyta</taxon>
        <taxon>core chlorophytes</taxon>
        <taxon>Trebouxiophyceae</taxon>
        <taxon>Trebouxiales</taxon>
        <taxon>Trebouxiaceae</taxon>
        <taxon>Myrmecia</taxon>
    </lineage>
</organism>
<feature type="transmembrane region" description="Helical" evidence="1">
    <location>
        <begin position="80"/>
        <end position="98"/>
    </location>
</feature>
<gene>
    <name evidence="2" type="ORF">WJX72_009800</name>
</gene>
<keyword evidence="3" id="KW-1185">Reference proteome</keyword>
<dbReference type="Proteomes" id="UP001489004">
    <property type="component" value="Unassembled WGS sequence"/>
</dbReference>
<evidence type="ECO:0000313" key="3">
    <source>
        <dbReference type="Proteomes" id="UP001489004"/>
    </source>
</evidence>
<keyword evidence="1" id="KW-0472">Membrane</keyword>
<evidence type="ECO:0000256" key="1">
    <source>
        <dbReference type="SAM" id="Phobius"/>
    </source>
</evidence>
<dbReference type="EMBL" id="JALJOR010000018">
    <property type="protein sequence ID" value="KAK9804374.1"/>
    <property type="molecule type" value="Genomic_DNA"/>
</dbReference>
<proteinExistence type="predicted"/>
<name>A0AAW1P9C8_9CHLO</name>
<keyword evidence="1" id="KW-1133">Transmembrane helix</keyword>
<evidence type="ECO:0000313" key="2">
    <source>
        <dbReference type="EMBL" id="KAK9804374.1"/>
    </source>
</evidence>
<accession>A0AAW1P9C8</accession>